<comment type="catalytic activity">
    <reaction evidence="1">
        <text>Release of an N-terminal dipeptide, Xaa-Yaa-|-Zaa-, from a polypeptide, preferentially when Yaa is Pro, provided Zaa is neither Pro nor hydroxyproline.</text>
        <dbReference type="EC" id="3.4.14.5"/>
    </reaction>
</comment>
<dbReference type="GO" id="GO:0004252">
    <property type="term" value="F:serine-type endopeptidase activity"/>
    <property type="evidence" value="ECO:0007669"/>
    <property type="project" value="InterPro"/>
</dbReference>
<evidence type="ECO:0000259" key="17">
    <source>
        <dbReference type="Pfam" id="PF00930"/>
    </source>
</evidence>
<feature type="domain" description="Dipeptidylpeptidase IV N-terminal" evidence="17">
    <location>
        <begin position="110"/>
        <end position="476"/>
    </location>
</feature>
<dbReference type="PANTHER" id="PTHR11731">
    <property type="entry name" value="PROTEASE FAMILY S9B,C DIPEPTIDYL-PEPTIDASE IV-RELATED"/>
    <property type="match status" value="1"/>
</dbReference>
<gene>
    <name evidence="18" type="ORF">EJ08DRAFT_680745</name>
</gene>
<dbReference type="Proteomes" id="UP000800235">
    <property type="component" value="Unassembled WGS sequence"/>
</dbReference>
<evidence type="ECO:0000256" key="11">
    <source>
        <dbReference type="ARBA" id="ARBA00023026"/>
    </source>
</evidence>
<dbReference type="PANTHER" id="PTHR11731:SF162">
    <property type="entry name" value="DIPEPTIDYL PEPTIDASE 4-RELATED"/>
    <property type="match status" value="1"/>
</dbReference>
<comment type="subcellular location">
    <subcellularLocation>
        <location evidence="2">Secreted</location>
    </subcellularLocation>
</comment>
<evidence type="ECO:0000256" key="14">
    <source>
        <dbReference type="ARBA" id="ARBA00037607"/>
    </source>
</evidence>
<evidence type="ECO:0000256" key="3">
    <source>
        <dbReference type="ARBA" id="ARBA00006150"/>
    </source>
</evidence>
<dbReference type="InterPro" id="IPR001375">
    <property type="entry name" value="Peptidase_S9_cat"/>
</dbReference>
<evidence type="ECO:0000256" key="2">
    <source>
        <dbReference type="ARBA" id="ARBA00004613"/>
    </source>
</evidence>
<dbReference type="PROSITE" id="PS00708">
    <property type="entry name" value="PRO_ENDOPEP_SER"/>
    <property type="match status" value="1"/>
</dbReference>
<keyword evidence="6" id="KW-0964">Secreted</keyword>
<dbReference type="GO" id="GO:0006508">
    <property type="term" value="P:proteolysis"/>
    <property type="evidence" value="ECO:0007669"/>
    <property type="project" value="UniProtKB-KW"/>
</dbReference>
<evidence type="ECO:0000256" key="10">
    <source>
        <dbReference type="ARBA" id="ARBA00022825"/>
    </source>
</evidence>
<dbReference type="InterPro" id="IPR002471">
    <property type="entry name" value="Pept_S9_AS"/>
</dbReference>
<keyword evidence="7" id="KW-0645">Protease</keyword>
<evidence type="ECO:0000256" key="15">
    <source>
        <dbReference type="SAM" id="SignalP"/>
    </source>
</evidence>
<sequence>MLLCSSVVLGFALLVVAAVEVIHREPVFPESSGTRDLTLDVLERNKDVFQRDRYGLDWLEWADVSPDKSHDAYRTYLSSSGNLIEENLISATKRTIMQAPPKATGYSLNADKTVALFAVNVTQNYRYSSFANYQVQDVKTKIVQSLDPDQNGDIQYAVWSPTQPTVLGFVKNNNIYLWNAGEISPVTHDGSATLFHGVPDWVYEEEMLMSRSALWFSPDGTHIAWLSFDDSEVPVYTVPYYMNGNKYAKPYPKEKKIRYPKPGAVNPTVKASVFNIDTRVTAKIPLAVSSFSPENLIVGELVWMTNNHDKLIIRCFNRVQNVARHLLYNVNTLGTTEVRRRIESDGWLENTKSMKWIGQILSGRYASNGTSYYLDVSDQDGWQHIYLHAVDSEKSWQLTKGEWEVRRISSVDVQRGLVYFTSTERHPTESHPFSVSFFTGEKKEVAQARLPGFYEISVSSRNQHMLLLYTGPNVPYSQLYSLNSTDTPIRTIDSGDGMKKILQQVKLPRISYIDLLHPSGYNLSAKMIFPPNFSTSKKFPVLFTPYGGPNSQQVTKQMGMFSNSLFAVTDPALEYITYTVDNRGTGFRGRNFRNVYYKAMGVVDADDQIWAARELAKNPWVDKDKIGIWGWSHGGYLSAKVIEKNSGVFSFAIATAPTTDSRLYDSMFMYPNLQRGQEHMLSFLPAYTSDLRLRERYMGIPQWNQSVYDQAAITNPAGFLNVKGSVLIQHGTGDDNVHFQHTAGLVDLLMGAQVPPEKMQAQFFPDSDHQIAYNKAGTFQSRQLKMKLLEEKHRVVVSESQEGNVDIVEFADQSIERGIHNGMKEIRGENRKQIVGYNMS</sequence>
<keyword evidence="8 15" id="KW-0732">Signal</keyword>
<evidence type="ECO:0000313" key="19">
    <source>
        <dbReference type="Proteomes" id="UP000800235"/>
    </source>
</evidence>
<dbReference type="Pfam" id="PF00930">
    <property type="entry name" value="DPPIV_N"/>
    <property type="match status" value="1"/>
</dbReference>
<dbReference type="GO" id="GO:0005576">
    <property type="term" value="C:extracellular region"/>
    <property type="evidence" value="ECO:0007669"/>
    <property type="project" value="UniProtKB-SubCell"/>
</dbReference>
<feature type="domain" description="Peptidase S9 prolyl oligopeptidase catalytic" evidence="16">
    <location>
        <begin position="573"/>
        <end position="667"/>
    </location>
</feature>
<dbReference type="InterPro" id="IPR029058">
    <property type="entry name" value="AB_hydrolase_fold"/>
</dbReference>
<evidence type="ECO:0000256" key="5">
    <source>
        <dbReference type="ARBA" id="ARBA00022438"/>
    </source>
</evidence>
<dbReference type="Pfam" id="PF00326">
    <property type="entry name" value="Peptidase_S9"/>
    <property type="match status" value="2"/>
</dbReference>
<feature type="domain" description="Peptidase S9 prolyl oligopeptidase catalytic" evidence="16">
    <location>
        <begin position="688"/>
        <end position="778"/>
    </location>
</feature>
<evidence type="ECO:0000256" key="8">
    <source>
        <dbReference type="ARBA" id="ARBA00022729"/>
    </source>
</evidence>
<evidence type="ECO:0000256" key="6">
    <source>
        <dbReference type="ARBA" id="ARBA00022525"/>
    </source>
</evidence>
<protein>
    <recommendedName>
        <fullName evidence="4">dipeptidyl-peptidase IV</fullName>
        <ecNumber evidence="4">3.4.14.5</ecNumber>
    </recommendedName>
    <alternativeName>
        <fullName evidence="13">Dipeptidyl peptidase IV</fullName>
    </alternativeName>
</protein>
<dbReference type="GO" id="GO:0005886">
    <property type="term" value="C:plasma membrane"/>
    <property type="evidence" value="ECO:0007669"/>
    <property type="project" value="TreeGrafter"/>
</dbReference>
<feature type="signal peptide" evidence="15">
    <location>
        <begin position="1"/>
        <end position="18"/>
    </location>
</feature>
<evidence type="ECO:0000256" key="7">
    <source>
        <dbReference type="ARBA" id="ARBA00022670"/>
    </source>
</evidence>
<feature type="chain" id="PRO_5040266494" description="dipeptidyl-peptidase IV" evidence="15">
    <location>
        <begin position="19"/>
        <end position="840"/>
    </location>
</feature>
<keyword evidence="9" id="KW-0378">Hydrolase</keyword>
<evidence type="ECO:0000256" key="4">
    <source>
        <dbReference type="ARBA" id="ARBA00012062"/>
    </source>
</evidence>
<evidence type="ECO:0000313" key="18">
    <source>
        <dbReference type="EMBL" id="KAF2427772.1"/>
    </source>
</evidence>
<dbReference type="EC" id="3.4.14.5" evidence="4"/>
<dbReference type="GO" id="GO:0008239">
    <property type="term" value="F:dipeptidyl-peptidase activity"/>
    <property type="evidence" value="ECO:0007669"/>
    <property type="project" value="UniProtKB-EC"/>
</dbReference>
<dbReference type="InterPro" id="IPR050278">
    <property type="entry name" value="Serine_Prot_S9B/DPPIV"/>
</dbReference>
<keyword evidence="12" id="KW-0325">Glycoprotein</keyword>
<dbReference type="Gene3D" id="3.40.50.1820">
    <property type="entry name" value="alpha/beta hydrolase"/>
    <property type="match status" value="1"/>
</dbReference>
<comment type="similarity">
    <text evidence="3">Belongs to the peptidase S9B family.</text>
</comment>
<evidence type="ECO:0000256" key="1">
    <source>
        <dbReference type="ARBA" id="ARBA00001257"/>
    </source>
</evidence>
<dbReference type="OrthoDB" id="16520at2759"/>
<dbReference type="Gene3D" id="2.140.10.30">
    <property type="entry name" value="Dipeptidylpeptidase IV, N-terminal domain"/>
    <property type="match status" value="1"/>
</dbReference>
<dbReference type="AlphaFoldDB" id="A0A9P4TWY2"/>
<dbReference type="SUPFAM" id="SSF53474">
    <property type="entry name" value="alpha/beta-Hydrolases"/>
    <property type="match status" value="1"/>
</dbReference>
<reference evidence="18" key="1">
    <citation type="journal article" date="2020" name="Stud. Mycol.">
        <title>101 Dothideomycetes genomes: a test case for predicting lifestyles and emergence of pathogens.</title>
        <authorList>
            <person name="Haridas S."/>
            <person name="Albert R."/>
            <person name="Binder M."/>
            <person name="Bloem J."/>
            <person name="Labutti K."/>
            <person name="Salamov A."/>
            <person name="Andreopoulos B."/>
            <person name="Baker S."/>
            <person name="Barry K."/>
            <person name="Bills G."/>
            <person name="Bluhm B."/>
            <person name="Cannon C."/>
            <person name="Castanera R."/>
            <person name="Culley D."/>
            <person name="Daum C."/>
            <person name="Ezra D."/>
            <person name="Gonzalez J."/>
            <person name="Henrissat B."/>
            <person name="Kuo A."/>
            <person name="Liang C."/>
            <person name="Lipzen A."/>
            <person name="Lutzoni F."/>
            <person name="Magnuson J."/>
            <person name="Mondo S."/>
            <person name="Nolan M."/>
            <person name="Ohm R."/>
            <person name="Pangilinan J."/>
            <person name="Park H.-J."/>
            <person name="Ramirez L."/>
            <person name="Alfaro M."/>
            <person name="Sun H."/>
            <person name="Tritt A."/>
            <person name="Yoshinaga Y."/>
            <person name="Zwiers L.-H."/>
            <person name="Turgeon B."/>
            <person name="Goodwin S."/>
            <person name="Spatafora J."/>
            <person name="Crous P."/>
            <person name="Grigoriev I."/>
        </authorList>
    </citation>
    <scope>NUCLEOTIDE SEQUENCE</scope>
    <source>
        <strain evidence="18">CBS 130266</strain>
    </source>
</reference>
<evidence type="ECO:0000256" key="13">
    <source>
        <dbReference type="ARBA" id="ARBA00030567"/>
    </source>
</evidence>
<keyword evidence="5" id="KW-0031">Aminopeptidase</keyword>
<comment type="function">
    <text evidence="14">Extracellular dipeptidyl-peptidase which removes N-terminal dipeptides sequentially from polypeptides having unsubstituted N-termini provided that the penultimate residue is proline. Contributes to pathogenicity.</text>
</comment>
<dbReference type="InterPro" id="IPR002469">
    <property type="entry name" value="Peptidase_S9B_N"/>
</dbReference>
<evidence type="ECO:0000256" key="9">
    <source>
        <dbReference type="ARBA" id="ARBA00022801"/>
    </source>
</evidence>
<accession>A0A9P4TWY2</accession>
<evidence type="ECO:0000259" key="16">
    <source>
        <dbReference type="Pfam" id="PF00326"/>
    </source>
</evidence>
<dbReference type="SUPFAM" id="SSF82171">
    <property type="entry name" value="DPP6 N-terminal domain-like"/>
    <property type="match status" value="1"/>
</dbReference>
<dbReference type="EMBL" id="MU007057">
    <property type="protein sequence ID" value="KAF2427772.1"/>
    <property type="molecule type" value="Genomic_DNA"/>
</dbReference>
<proteinExistence type="inferred from homology"/>
<comment type="caution">
    <text evidence="18">The sequence shown here is derived from an EMBL/GenBank/DDBJ whole genome shotgun (WGS) entry which is preliminary data.</text>
</comment>
<dbReference type="GO" id="GO:0004177">
    <property type="term" value="F:aminopeptidase activity"/>
    <property type="evidence" value="ECO:0007669"/>
    <property type="project" value="UniProtKB-KW"/>
</dbReference>
<keyword evidence="11" id="KW-0843">Virulence</keyword>
<keyword evidence="10" id="KW-0720">Serine protease</keyword>
<evidence type="ECO:0000256" key="12">
    <source>
        <dbReference type="ARBA" id="ARBA00023180"/>
    </source>
</evidence>
<organism evidence="18 19">
    <name type="scientific">Tothia fuscella</name>
    <dbReference type="NCBI Taxonomy" id="1048955"/>
    <lineage>
        <taxon>Eukaryota</taxon>
        <taxon>Fungi</taxon>
        <taxon>Dikarya</taxon>
        <taxon>Ascomycota</taxon>
        <taxon>Pezizomycotina</taxon>
        <taxon>Dothideomycetes</taxon>
        <taxon>Pleosporomycetidae</taxon>
        <taxon>Venturiales</taxon>
        <taxon>Cylindrosympodiaceae</taxon>
        <taxon>Tothia</taxon>
    </lineage>
</organism>
<keyword evidence="19" id="KW-1185">Reference proteome</keyword>
<name>A0A9P4TWY2_9PEZI</name>